<evidence type="ECO:0000256" key="1">
    <source>
        <dbReference type="SAM" id="MobiDB-lite"/>
    </source>
</evidence>
<evidence type="ECO:0008006" key="4">
    <source>
        <dbReference type="Google" id="ProtNLM"/>
    </source>
</evidence>
<dbReference type="AlphaFoldDB" id="A0A8D4VLN7"/>
<evidence type="ECO:0000313" key="3">
    <source>
        <dbReference type="Proteomes" id="UP000824988"/>
    </source>
</evidence>
<dbReference type="Proteomes" id="UP000824988">
    <property type="component" value="Chromosome"/>
</dbReference>
<protein>
    <recommendedName>
        <fullName evidence="4">Tyr recombinase domain-containing protein</fullName>
    </recommendedName>
</protein>
<proteinExistence type="predicted"/>
<gene>
    <name evidence="2" type="ORF">MoryE10_07060</name>
</gene>
<dbReference type="KEGG" id="moz:MoryE10_07060"/>
<dbReference type="EMBL" id="AP019782">
    <property type="protein sequence ID" value="BBL70100.1"/>
    <property type="molecule type" value="Genomic_DNA"/>
</dbReference>
<feature type="compositionally biased region" description="Basic residues" evidence="1">
    <location>
        <begin position="13"/>
        <end position="29"/>
    </location>
</feature>
<sequence length="83" mass="8320">MVGGGGATGLAGRCRHRGGAGVPRHRQRRPGGDTLSDKSVGELVKAYAGRAGLNPAEFGGHSLRAGFVTSAAEAGASIFKMAD</sequence>
<accession>A0A8D4VLN7</accession>
<evidence type="ECO:0000313" key="2">
    <source>
        <dbReference type="EMBL" id="BBL70100.1"/>
    </source>
</evidence>
<organism evidence="2 3">
    <name type="scientific">Methylogaea oryzae</name>
    <dbReference type="NCBI Taxonomy" id="1295382"/>
    <lineage>
        <taxon>Bacteria</taxon>
        <taxon>Pseudomonadati</taxon>
        <taxon>Pseudomonadota</taxon>
        <taxon>Gammaproteobacteria</taxon>
        <taxon>Methylococcales</taxon>
        <taxon>Methylococcaceae</taxon>
        <taxon>Methylogaea</taxon>
    </lineage>
</organism>
<feature type="region of interest" description="Disordered" evidence="1">
    <location>
        <begin position="1"/>
        <end position="39"/>
    </location>
</feature>
<keyword evidence="3" id="KW-1185">Reference proteome</keyword>
<name>A0A8D4VLN7_9GAMM</name>
<reference evidence="2" key="1">
    <citation type="submission" date="2019-06" db="EMBL/GenBank/DDBJ databases">
        <title>Complete genome sequence of Methylogaea oryzae strain JCM16910.</title>
        <authorList>
            <person name="Asakawa S."/>
        </authorList>
    </citation>
    <scope>NUCLEOTIDE SEQUENCE</scope>
    <source>
        <strain evidence="2">E10</strain>
    </source>
</reference>